<dbReference type="PANTHER" id="PTHR18964:SF149">
    <property type="entry name" value="BIFUNCTIONAL UDP-N-ACETYLGLUCOSAMINE 2-EPIMERASE_N-ACETYLMANNOSAMINE KINASE"/>
    <property type="match status" value="1"/>
</dbReference>
<feature type="domain" description="HTH marR-type" evidence="3">
    <location>
        <begin position="17"/>
        <end position="65"/>
    </location>
</feature>
<dbReference type="InterPro" id="IPR036388">
    <property type="entry name" value="WH-like_DNA-bd_sf"/>
</dbReference>
<dbReference type="Pfam" id="PF12802">
    <property type="entry name" value="MarR_2"/>
    <property type="match status" value="1"/>
</dbReference>
<feature type="region of interest" description="Disordered" evidence="2">
    <location>
        <begin position="402"/>
        <end position="422"/>
    </location>
</feature>
<sequence length="422" mass="44202">MERIDHGSVRSSNLGLILRHLRMQGGRSRARIAGGTGLSKATASTLIADLLARGLVTEGEPARDGAVGRPGLTVALDRDRVRGVGIEINADYLALVVVDLLGDVVMETTHAIDIPTRNADEALDEVADLVRPTLRAISAEGRSVVGLCVAAPGTIEAESGQVRFATNLGWRDVAVRAGLCDRLDLRPEMIVVENDAKLGSLAAYAEIARDGIHDLIYVTGDVGVGAGIIADGVLLQGHDGYAGEIGHLPLAPGEGQCPCGRTGCWELSVGLPPFLRRAAATDDPVRDSSRPLEERLGELRERALADDPRTLDALAVTGAALGYGLSLVVDVVNPRALVLGGYFPWFEEWFTRSVDDVLQARMIGHTATPVQVSVSRLGLSAAARGGALLALETVFEDPTAVGPLASPSTSVIDGPAPPRGTP</sequence>
<dbReference type="PANTHER" id="PTHR18964">
    <property type="entry name" value="ROK (REPRESSOR, ORF, KINASE) FAMILY"/>
    <property type="match status" value="1"/>
</dbReference>
<dbReference type="Gene3D" id="1.10.10.10">
    <property type="entry name" value="Winged helix-like DNA-binding domain superfamily/Winged helix DNA-binding domain"/>
    <property type="match status" value="1"/>
</dbReference>
<comment type="caution">
    <text evidence="4">The sequence shown here is derived from an EMBL/GenBank/DDBJ whole genome shotgun (WGS) entry which is preliminary data.</text>
</comment>
<dbReference type="SUPFAM" id="SSF53067">
    <property type="entry name" value="Actin-like ATPase domain"/>
    <property type="match status" value="1"/>
</dbReference>
<gene>
    <name evidence="4" type="ORF">ACFQDH_14650</name>
</gene>
<reference evidence="5" key="1">
    <citation type="journal article" date="2019" name="Int. J. Syst. Evol. Microbiol.">
        <title>The Global Catalogue of Microorganisms (GCM) 10K type strain sequencing project: providing services to taxonomists for standard genome sequencing and annotation.</title>
        <authorList>
            <consortium name="The Broad Institute Genomics Platform"/>
            <consortium name="The Broad Institute Genome Sequencing Center for Infectious Disease"/>
            <person name="Wu L."/>
            <person name="Ma J."/>
        </authorList>
    </citation>
    <scope>NUCLEOTIDE SEQUENCE [LARGE SCALE GENOMIC DNA]</scope>
    <source>
        <strain evidence="5">CCUG 58127</strain>
    </source>
</reference>
<evidence type="ECO:0000313" key="4">
    <source>
        <dbReference type="EMBL" id="MFC6706462.1"/>
    </source>
</evidence>
<dbReference type="EMBL" id="JBHSWH010000001">
    <property type="protein sequence ID" value="MFC6706462.1"/>
    <property type="molecule type" value="Genomic_DNA"/>
</dbReference>
<dbReference type="Gene3D" id="3.30.420.40">
    <property type="match status" value="2"/>
</dbReference>
<dbReference type="InterPro" id="IPR043129">
    <property type="entry name" value="ATPase_NBD"/>
</dbReference>
<comment type="similarity">
    <text evidence="1">Belongs to the ROK (NagC/XylR) family.</text>
</comment>
<keyword evidence="5" id="KW-1185">Reference proteome</keyword>
<evidence type="ECO:0000256" key="1">
    <source>
        <dbReference type="ARBA" id="ARBA00006479"/>
    </source>
</evidence>
<dbReference type="RefSeq" id="WP_382403121.1">
    <property type="nucleotide sequence ID" value="NZ_JBHSWH010000001.1"/>
</dbReference>
<evidence type="ECO:0000313" key="5">
    <source>
        <dbReference type="Proteomes" id="UP001596298"/>
    </source>
</evidence>
<name>A0ABW2AHP5_9MICO</name>
<accession>A0ABW2AHP5</accession>
<evidence type="ECO:0000256" key="2">
    <source>
        <dbReference type="SAM" id="MobiDB-lite"/>
    </source>
</evidence>
<dbReference type="SUPFAM" id="SSF46785">
    <property type="entry name" value="Winged helix' DNA-binding domain"/>
    <property type="match status" value="1"/>
</dbReference>
<dbReference type="InterPro" id="IPR036390">
    <property type="entry name" value="WH_DNA-bd_sf"/>
</dbReference>
<dbReference type="Proteomes" id="UP001596298">
    <property type="component" value="Unassembled WGS sequence"/>
</dbReference>
<organism evidence="4 5">
    <name type="scientific">Flexivirga alba</name>
    <dbReference type="NCBI Taxonomy" id="702742"/>
    <lineage>
        <taxon>Bacteria</taxon>
        <taxon>Bacillati</taxon>
        <taxon>Actinomycetota</taxon>
        <taxon>Actinomycetes</taxon>
        <taxon>Micrococcales</taxon>
        <taxon>Dermacoccaceae</taxon>
        <taxon>Flexivirga</taxon>
    </lineage>
</organism>
<proteinExistence type="inferred from homology"/>
<protein>
    <submittedName>
        <fullName evidence="4">ROK family protein</fullName>
    </submittedName>
</protein>
<dbReference type="Pfam" id="PF00480">
    <property type="entry name" value="ROK"/>
    <property type="match status" value="1"/>
</dbReference>
<dbReference type="InterPro" id="IPR000600">
    <property type="entry name" value="ROK"/>
</dbReference>
<evidence type="ECO:0000259" key="3">
    <source>
        <dbReference type="Pfam" id="PF12802"/>
    </source>
</evidence>
<dbReference type="InterPro" id="IPR000835">
    <property type="entry name" value="HTH_MarR-typ"/>
</dbReference>